<keyword evidence="1" id="KW-0812">Transmembrane</keyword>
<gene>
    <name evidence="3" type="ORF">CLV57_2450</name>
</gene>
<dbReference type="Pfam" id="PF13715">
    <property type="entry name" value="CarbopepD_reg_2"/>
    <property type="match status" value="1"/>
</dbReference>
<evidence type="ECO:0000313" key="4">
    <source>
        <dbReference type="Proteomes" id="UP000242687"/>
    </source>
</evidence>
<feature type="domain" description="TonB-dependent receptor plug" evidence="2">
    <location>
        <begin position="1013"/>
        <end position="1092"/>
    </location>
</feature>
<name>A0A2H9VLU6_9SPHI</name>
<dbReference type="InterPro" id="IPR012910">
    <property type="entry name" value="Plug_dom"/>
</dbReference>
<dbReference type="InterPro" id="IPR008969">
    <property type="entry name" value="CarboxyPept-like_regulatory"/>
</dbReference>
<keyword evidence="3" id="KW-0675">Receptor</keyword>
<keyword evidence="1" id="KW-0472">Membrane</keyword>
<evidence type="ECO:0000259" key="2">
    <source>
        <dbReference type="Pfam" id="PF07715"/>
    </source>
</evidence>
<proteinExistence type="predicted"/>
<dbReference type="AlphaFoldDB" id="A0A2H9VLU6"/>
<accession>A0A2H9VLU6</accession>
<comment type="caution">
    <text evidence="3">The sequence shown here is derived from an EMBL/GenBank/DDBJ whole genome shotgun (WGS) entry which is preliminary data.</text>
</comment>
<dbReference type="Proteomes" id="UP000242687">
    <property type="component" value="Unassembled WGS sequence"/>
</dbReference>
<dbReference type="EMBL" id="PGFJ01000002">
    <property type="protein sequence ID" value="PJJ79318.1"/>
    <property type="molecule type" value="Genomic_DNA"/>
</dbReference>
<protein>
    <submittedName>
        <fullName evidence="3">TonB-dependent receptor-like protein</fullName>
    </submittedName>
</protein>
<dbReference type="Gene3D" id="2.170.130.10">
    <property type="entry name" value="TonB-dependent receptor, plug domain"/>
    <property type="match status" value="1"/>
</dbReference>
<feature type="transmembrane region" description="Helical" evidence="1">
    <location>
        <begin position="20"/>
        <end position="39"/>
    </location>
</feature>
<evidence type="ECO:0000256" key="1">
    <source>
        <dbReference type="SAM" id="Phobius"/>
    </source>
</evidence>
<dbReference type="Gene3D" id="2.60.40.1120">
    <property type="entry name" value="Carboxypeptidase-like, regulatory domain"/>
    <property type="match status" value="1"/>
</dbReference>
<reference evidence="3 4" key="1">
    <citation type="submission" date="2017-11" db="EMBL/GenBank/DDBJ databases">
        <title>Genomic Encyclopedia of Archaeal and Bacterial Type Strains, Phase II (KMG-II): From Individual Species to Whole Genera.</title>
        <authorList>
            <person name="Goeker M."/>
        </authorList>
    </citation>
    <scope>NUCLEOTIDE SEQUENCE [LARGE SCALE GENOMIC DNA]</scope>
    <source>
        <strain evidence="3 4">DSM 28175</strain>
    </source>
</reference>
<dbReference type="Gene3D" id="2.60.40.1930">
    <property type="match status" value="1"/>
</dbReference>
<dbReference type="InterPro" id="IPR037066">
    <property type="entry name" value="Plug_dom_sf"/>
</dbReference>
<dbReference type="SUPFAM" id="SSF56935">
    <property type="entry name" value="Porins"/>
    <property type="match status" value="1"/>
</dbReference>
<dbReference type="OrthoDB" id="679547at2"/>
<organism evidence="3 4">
    <name type="scientific">Mucilaginibacter auburnensis</name>
    <dbReference type="NCBI Taxonomy" id="1457233"/>
    <lineage>
        <taxon>Bacteria</taxon>
        <taxon>Pseudomonadati</taxon>
        <taxon>Bacteroidota</taxon>
        <taxon>Sphingobacteriia</taxon>
        <taxon>Sphingobacteriales</taxon>
        <taxon>Sphingobacteriaceae</taxon>
        <taxon>Mucilaginibacter</taxon>
    </lineage>
</organism>
<evidence type="ECO:0000313" key="3">
    <source>
        <dbReference type="EMBL" id="PJJ79318.1"/>
    </source>
</evidence>
<dbReference type="RefSeq" id="WP_100341672.1">
    <property type="nucleotide sequence ID" value="NZ_PGFJ01000002.1"/>
</dbReference>
<sequence>MSTNHAIVPKGHGFYRAIKFVLLFGFIGMCNSSIAAINASKNFNMLAVKIDTSQYSITGKVIDESGAPLPGATVFISSSKWATSTNNNGDFKIGGMPAGNYEVFIRMLGFTSASKNIAITTRSVNFNVTLKTDAVALNEVKVTAKPDGNHARYLKMFSETFLGQSDNGRGSKILNPEVIRFFYDKNSGTLTARSVDFIKIENSSLGYKVNYLLNAFAFNQHDQTFSYDGKVFFEDMQSNNSEQQNRKKNRALAYDGSMQHFFKALFNGTVEEEGFKVYKIADSELTPNSSYNVSASASLRTRSTNVSRMSINSANLKPVKTDSLFKLVGVNKILKFPLLVKDGDTTRFYICYTRNGEPGRFLNSGAHLNIPVANAQISSIYQIINGNIILNRDGSLSPEQSLLLQGYWGWKRVGDMMPDDYEIDNSNSTKSTKVNIATLTEKIHLQTDRPWYLVGDTAWFKINITDAYNKPLADSKLCTIELIDGKKRVVESRRFQLNNGSAWGAIALRDSLVKKGNYLVRIYTNNSYKSSGPTFYRALRVLGTDAAITASIKVNRSPKSIAESLRIDFFPEGGNIINGVTSKIGIKAQAFGTAVNKLSGYVANDEGSRVAKFETNDLGIATFSFIPQKESKYWAIATLANGDEKRFALPEQLQSGIAMAVKPVGDKFAVYLNTANITGADKFKLLVKAQGNVVYQTEKLLTHDSDSIVVAKDDLPEGILLFSLTGFGNTVVNSRYVFNQSKKQQLDIGLILNKPSYKPYDKVDAKLLITDKNNNPVQGNFTVTVNNEADVAGPQNNNIITDLLTANAVNGAFKLNTTNDINTQTAATLNDILLTYKPTNMSEKSESSFLPDSALSTIKGQVTTIKGKPASLSMVGVFFTTGGPALTTIADINGKFSVNNVTVKNGTPYYIVSKDKNNNDLVVEVEQSQSFPVSDEAFADTLYNATESIDYMYNRITELKTKNFIGTALKEVTIKEKKAEPTLKEKLSRQSSNIGGRPDQTLSFIDLLDCTSPTLAECLAIKLRNVQVRFNDTTHKAYLYAIGRGNGEMAVYVDGVQRQDGITSLSSQSVASVEILKGANAVAYGLNSGNGVIVITTKSGDIDYWAYEQEHYKPGSTKMPGLRRYRFENGIDYPDEYHALKSTEGEKWRPTVYWNPNVTTDINGTANVDYLTSATPGKYIITIEGIDNNGRIAREVFKYTVTK</sequence>
<keyword evidence="4" id="KW-1185">Reference proteome</keyword>
<dbReference type="SUPFAM" id="SSF49464">
    <property type="entry name" value="Carboxypeptidase regulatory domain-like"/>
    <property type="match status" value="1"/>
</dbReference>
<dbReference type="Pfam" id="PF07715">
    <property type="entry name" value="Plug"/>
    <property type="match status" value="1"/>
</dbReference>
<keyword evidence="1" id="KW-1133">Transmembrane helix</keyword>